<sequence>MPKAKKPSSDAKAKQITDFFPRKSLSQTSTKPSVVSPNSAVQTAPTKQTTTPRLRFHTKASQGNADSLKPVQAPISLRGESGASPSTKAEQSGASPIQPSAKRLRSQSIVSPQRIKRSKKSKNILCDCDYDGKMEVDDDSVVYVRSVPSTSSIPSTLPHATTLDAKESKVSEKLEFSVRHFAAAAFVPSSVSEERELGSAFLEEESGIGHLREQGLFFPEADNSRMQPDCVSRVVAKPAVDWDMDSGFTGTPSILTPSSTNEPAAAPSTSPEELLDEKARAEQIIKEIKLKALAFAQAQESACPVLDISSPITSDDDDDAGGLAPLNFRPITKLRSPIKPKRYSLRKPFAGTISDKQRTTSDSLCDSLPSMKRKSPPANPLDVLLKERRSTSAKNGVALEDRESRLRALAYLDLNDDSEDDESPKNVTTGMRMMKEDEANPFIDDQQRQQVMDILEGDRVIESEEEYIRLLGNVGAKLWDGSEASLMCLGEDALPPINYGGSDPSILMLMQTIAEGPHTLIHMVMDSGALEMANFTDGGENVIGFLMDLALSHRGDTLNVSASRLLSHIIRNPTVSVPILLFERILVLLRVLGAQSSIFDRMGWGFRGDSRGVPDCDRTSIIERLIQLIAETSRACRLSQKEVPDLVIILLLIGLEPEVSHETRLHVSHTIHQVCQSVGKDSTVELEVENAICNKFLRLVQPFSPQNKRFTLDLLAGASGRTARVARSVAHSMLTDKPALLPSQYSALPPLTELMGMLFTVSSSSPSRPTGKFEVYDAANYVDMASWASILAVALTDIFQYIESGEANEIAATPSKSPTKEKDGCIIRALHEKLYKIHNRIQDNRAAHLDRSRTKTVLFQIAFRILYQCLAVTQNRKKGSQNIRSYFHRKQLPA</sequence>
<evidence type="ECO:0000313" key="3">
    <source>
        <dbReference type="Proteomes" id="UP000629468"/>
    </source>
</evidence>
<dbReference type="Proteomes" id="UP000629468">
    <property type="component" value="Unassembled WGS sequence"/>
</dbReference>
<proteinExistence type="predicted"/>
<accession>A0A8H7KJJ4</accession>
<feature type="region of interest" description="Disordered" evidence="1">
    <location>
        <begin position="354"/>
        <end position="379"/>
    </location>
</feature>
<gene>
    <name evidence="2" type="ORF">Agabi119p4_1985</name>
</gene>
<feature type="compositionally biased region" description="Polar residues" evidence="1">
    <location>
        <begin position="83"/>
        <end position="98"/>
    </location>
</feature>
<organism evidence="2 3">
    <name type="scientific">Agaricus bisporus var. burnettii</name>
    <dbReference type="NCBI Taxonomy" id="192524"/>
    <lineage>
        <taxon>Eukaryota</taxon>
        <taxon>Fungi</taxon>
        <taxon>Dikarya</taxon>
        <taxon>Basidiomycota</taxon>
        <taxon>Agaricomycotina</taxon>
        <taxon>Agaricomycetes</taxon>
        <taxon>Agaricomycetidae</taxon>
        <taxon>Agaricales</taxon>
        <taxon>Agaricineae</taxon>
        <taxon>Agaricaceae</taxon>
        <taxon>Agaricus</taxon>
    </lineage>
</organism>
<dbReference type="AlphaFoldDB" id="A0A8H7KJJ4"/>
<comment type="caution">
    <text evidence="2">The sequence shown here is derived from an EMBL/GenBank/DDBJ whole genome shotgun (WGS) entry which is preliminary data.</text>
</comment>
<feature type="compositionally biased region" description="Polar residues" evidence="1">
    <location>
        <begin position="24"/>
        <end position="52"/>
    </location>
</feature>
<evidence type="ECO:0000256" key="1">
    <source>
        <dbReference type="SAM" id="MobiDB-lite"/>
    </source>
</evidence>
<feature type="compositionally biased region" description="Polar residues" evidence="1">
    <location>
        <begin position="248"/>
        <end position="271"/>
    </location>
</feature>
<feature type="region of interest" description="Disordered" evidence="1">
    <location>
        <begin position="1"/>
        <end position="116"/>
    </location>
</feature>
<reference evidence="2 3" key="1">
    <citation type="journal article" name="Sci. Rep.">
        <title>Telomere-to-telomere assembled and centromere annotated genomes of the two main subspecies of the button mushroom Agaricus bisporus reveal especially polymorphic chromosome ends.</title>
        <authorList>
            <person name="Sonnenberg A.S.M."/>
            <person name="Sedaghat-Telgerd N."/>
            <person name="Lavrijssen B."/>
            <person name="Ohm R.A."/>
            <person name="Hendrickx P.M."/>
            <person name="Scholtmeijer K."/>
            <person name="Baars J.J.P."/>
            <person name="van Peer A."/>
        </authorList>
    </citation>
    <scope>NUCLEOTIDE SEQUENCE [LARGE SCALE GENOMIC DNA]</scope>
    <source>
        <strain evidence="2 3">H119_p4</strain>
    </source>
</reference>
<dbReference type="EMBL" id="JABXXO010000003">
    <property type="protein sequence ID" value="KAF7782609.1"/>
    <property type="molecule type" value="Genomic_DNA"/>
</dbReference>
<name>A0A8H7KJJ4_AGABI</name>
<protein>
    <submittedName>
        <fullName evidence="2">Uncharacterized protein</fullName>
    </submittedName>
</protein>
<feature type="region of interest" description="Disordered" evidence="1">
    <location>
        <begin position="248"/>
        <end position="275"/>
    </location>
</feature>
<evidence type="ECO:0000313" key="2">
    <source>
        <dbReference type="EMBL" id="KAF7782609.1"/>
    </source>
</evidence>